<dbReference type="Gene3D" id="3.40.1380.20">
    <property type="entry name" value="Pyruvate kinase, C-terminal domain"/>
    <property type="match status" value="1"/>
</dbReference>
<dbReference type="SUPFAM" id="SSF50800">
    <property type="entry name" value="PK beta-barrel domain-like"/>
    <property type="match status" value="1"/>
</dbReference>
<evidence type="ECO:0000313" key="20">
    <source>
        <dbReference type="EMBL" id="HIU40329.1"/>
    </source>
</evidence>
<dbReference type="InterPro" id="IPR040442">
    <property type="entry name" value="Pyrv_kinase-like_dom_sf"/>
</dbReference>
<evidence type="ECO:0000256" key="7">
    <source>
        <dbReference type="ARBA" id="ARBA00022679"/>
    </source>
</evidence>
<evidence type="ECO:0000256" key="6">
    <source>
        <dbReference type="ARBA" id="ARBA00018587"/>
    </source>
</evidence>
<dbReference type="InterPro" id="IPR011037">
    <property type="entry name" value="Pyrv_Knase-like_insert_dom_sf"/>
</dbReference>
<dbReference type="PRINTS" id="PR01050">
    <property type="entry name" value="PYRUVTKNASE"/>
</dbReference>
<dbReference type="GO" id="GO:0030955">
    <property type="term" value="F:potassium ion binding"/>
    <property type="evidence" value="ECO:0007669"/>
    <property type="project" value="UniProtKB-UniRule"/>
</dbReference>
<organism evidence="20 21">
    <name type="scientific">Candidatus Aphodocola excrementigallinarum</name>
    <dbReference type="NCBI Taxonomy" id="2840670"/>
    <lineage>
        <taxon>Bacteria</taxon>
        <taxon>Bacillati</taxon>
        <taxon>Bacillota</taxon>
        <taxon>Bacilli</taxon>
        <taxon>Candidatus Aphodocola</taxon>
    </lineage>
</organism>
<evidence type="ECO:0000256" key="2">
    <source>
        <dbReference type="ARBA" id="ARBA00004997"/>
    </source>
</evidence>
<sequence>MKKTKIICSLGPSSYDKEVIKAMVLNGMDTARINFSHAKKDDVIKVIEDIKEVRKQTNKNAALLYDTKGPEFRCGAFKDDGINLIPGKTIDIVKEEVLGDEARFSVNHPDSINYINKGDTILLENGLMKLEVVEKSDDKLTCKIIDGGFLGNKKSINVPGVNLNIPFINEADKEDILFAIDHEADFLALSFVSDAEDVLRVRELLKEHNSDALIISKIENKAAINNLKEIIEISDGVMVARGDLGVEVAMEELPFYQKEIIDEARRQGKIAIVATEMLESMKNSIRPTRAEIIDVSNAVLNGADAVMLSGETAAGKYPTLTVNCMSNICKTAEKHLKYDVDFKHLKKDFKNAISSSVVETSNILDAKLIVAATISGNTAKAISNLRSKALVLATCTSQKTARRLALSFGVYPKVTKVYDTTDEIVDDAIKNAKEFMDLKENDYVIITGAFPKNSPTNFMKIEKI</sequence>
<keyword evidence="12 17" id="KW-0460">Magnesium</keyword>
<dbReference type="Gene3D" id="2.40.33.10">
    <property type="entry name" value="PK beta-barrel domain-like"/>
    <property type="match status" value="1"/>
</dbReference>
<dbReference type="InterPro" id="IPR001697">
    <property type="entry name" value="Pyr_Knase"/>
</dbReference>
<evidence type="ECO:0000259" key="18">
    <source>
        <dbReference type="Pfam" id="PF00224"/>
    </source>
</evidence>
<dbReference type="NCBIfam" id="TIGR01064">
    <property type="entry name" value="pyruv_kin"/>
    <property type="match status" value="1"/>
</dbReference>
<dbReference type="GO" id="GO:0016301">
    <property type="term" value="F:kinase activity"/>
    <property type="evidence" value="ECO:0007669"/>
    <property type="project" value="UniProtKB-KW"/>
</dbReference>
<keyword evidence="10 17" id="KW-0418">Kinase</keyword>
<dbReference type="AlphaFoldDB" id="A0A9D1LHV3"/>
<keyword evidence="14 17" id="KW-0324">Glycolysis</keyword>
<keyword evidence="7 17" id="KW-0808">Transferase</keyword>
<evidence type="ECO:0000256" key="1">
    <source>
        <dbReference type="ARBA" id="ARBA00001958"/>
    </source>
</evidence>
<comment type="pathway">
    <text evidence="2 17">Carbohydrate degradation; glycolysis; pyruvate from D-glyceraldehyde 3-phosphate: step 5/5.</text>
</comment>
<evidence type="ECO:0000256" key="4">
    <source>
        <dbReference type="ARBA" id="ARBA00008663"/>
    </source>
</evidence>
<dbReference type="Proteomes" id="UP000824074">
    <property type="component" value="Unassembled WGS sequence"/>
</dbReference>
<evidence type="ECO:0000256" key="16">
    <source>
        <dbReference type="NCBIfam" id="TIGR01064"/>
    </source>
</evidence>
<dbReference type="NCBIfam" id="NF004491">
    <property type="entry name" value="PRK05826.1"/>
    <property type="match status" value="1"/>
</dbReference>
<dbReference type="InterPro" id="IPR015806">
    <property type="entry name" value="Pyrv_Knase_insert_dom_sf"/>
</dbReference>
<dbReference type="PANTHER" id="PTHR11817">
    <property type="entry name" value="PYRUVATE KINASE"/>
    <property type="match status" value="1"/>
</dbReference>
<evidence type="ECO:0000256" key="14">
    <source>
        <dbReference type="ARBA" id="ARBA00023152"/>
    </source>
</evidence>
<comment type="similarity">
    <text evidence="3">In the C-terminal section; belongs to the PEP-utilizing enzyme family.</text>
</comment>
<dbReference type="NCBIfam" id="NF004978">
    <property type="entry name" value="PRK06354.1"/>
    <property type="match status" value="1"/>
</dbReference>
<gene>
    <name evidence="20" type="primary">pyk</name>
    <name evidence="20" type="ORF">IAB68_03430</name>
</gene>
<evidence type="ECO:0000256" key="10">
    <source>
        <dbReference type="ARBA" id="ARBA00022777"/>
    </source>
</evidence>
<name>A0A9D1LHV3_9FIRM</name>
<dbReference type="InterPro" id="IPR015813">
    <property type="entry name" value="Pyrv/PenolPyrv_kinase-like_dom"/>
</dbReference>
<dbReference type="Pfam" id="PF02887">
    <property type="entry name" value="PK_C"/>
    <property type="match status" value="1"/>
</dbReference>
<keyword evidence="11" id="KW-0067">ATP-binding</keyword>
<keyword evidence="13" id="KW-0630">Potassium</keyword>
<feature type="domain" description="Pyruvate kinase barrel" evidence="18">
    <location>
        <begin position="1"/>
        <end position="322"/>
    </location>
</feature>
<dbReference type="InterPro" id="IPR015795">
    <property type="entry name" value="Pyrv_Knase_C"/>
</dbReference>
<comment type="catalytic activity">
    <reaction evidence="17">
        <text>pyruvate + ATP = phosphoenolpyruvate + ADP + H(+)</text>
        <dbReference type="Rhea" id="RHEA:18157"/>
        <dbReference type="ChEBI" id="CHEBI:15361"/>
        <dbReference type="ChEBI" id="CHEBI:15378"/>
        <dbReference type="ChEBI" id="CHEBI:30616"/>
        <dbReference type="ChEBI" id="CHEBI:58702"/>
        <dbReference type="ChEBI" id="CHEBI:456216"/>
        <dbReference type="EC" id="2.7.1.40"/>
    </reaction>
</comment>
<dbReference type="EMBL" id="DVMT01000033">
    <property type="protein sequence ID" value="HIU40329.1"/>
    <property type="molecule type" value="Genomic_DNA"/>
</dbReference>
<dbReference type="GO" id="GO:0000287">
    <property type="term" value="F:magnesium ion binding"/>
    <property type="evidence" value="ECO:0007669"/>
    <property type="project" value="UniProtKB-UniRule"/>
</dbReference>
<dbReference type="SUPFAM" id="SSF51621">
    <property type="entry name" value="Phosphoenolpyruvate/pyruvate domain"/>
    <property type="match status" value="1"/>
</dbReference>
<dbReference type="InterPro" id="IPR015793">
    <property type="entry name" value="Pyrv_Knase_brl"/>
</dbReference>
<dbReference type="GO" id="GO:0004743">
    <property type="term" value="F:pyruvate kinase activity"/>
    <property type="evidence" value="ECO:0007669"/>
    <property type="project" value="UniProtKB-UniRule"/>
</dbReference>
<keyword evidence="15 20" id="KW-0670">Pyruvate</keyword>
<evidence type="ECO:0000256" key="13">
    <source>
        <dbReference type="ARBA" id="ARBA00022958"/>
    </source>
</evidence>
<proteinExistence type="inferred from homology"/>
<evidence type="ECO:0000256" key="15">
    <source>
        <dbReference type="ARBA" id="ARBA00023317"/>
    </source>
</evidence>
<evidence type="ECO:0000256" key="8">
    <source>
        <dbReference type="ARBA" id="ARBA00022723"/>
    </source>
</evidence>
<evidence type="ECO:0000313" key="21">
    <source>
        <dbReference type="Proteomes" id="UP000824074"/>
    </source>
</evidence>
<evidence type="ECO:0000256" key="9">
    <source>
        <dbReference type="ARBA" id="ARBA00022741"/>
    </source>
</evidence>
<dbReference type="Pfam" id="PF00224">
    <property type="entry name" value="PK"/>
    <property type="match status" value="1"/>
</dbReference>
<comment type="cofactor">
    <cofactor evidence="1">
        <name>K(+)</name>
        <dbReference type="ChEBI" id="CHEBI:29103"/>
    </cofactor>
</comment>
<dbReference type="SUPFAM" id="SSF52935">
    <property type="entry name" value="PK C-terminal domain-like"/>
    <property type="match status" value="1"/>
</dbReference>
<reference evidence="20" key="2">
    <citation type="journal article" date="2021" name="PeerJ">
        <title>Extensive microbial diversity within the chicken gut microbiome revealed by metagenomics and culture.</title>
        <authorList>
            <person name="Gilroy R."/>
            <person name="Ravi A."/>
            <person name="Getino M."/>
            <person name="Pursley I."/>
            <person name="Horton D.L."/>
            <person name="Alikhan N.F."/>
            <person name="Baker D."/>
            <person name="Gharbi K."/>
            <person name="Hall N."/>
            <person name="Watson M."/>
            <person name="Adriaenssens E.M."/>
            <person name="Foster-Nyarko E."/>
            <person name="Jarju S."/>
            <person name="Secka A."/>
            <person name="Antonio M."/>
            <person name="Oren A."/>
            <person name="Chaudhuri R.R."/>
            <person name="La Ragione R."/>
            <person name="Hildebrand F."/>
            <person name="Pallen M.J."/>
        </authorList>
    </citation>
    <scope>NUCLEOTIDE SEQUENCE</scope>
    <source>
        <strain evidence="20">CHK193-30670</strain>
    </source>
</reference>
<keyword evidence="8" id="KW-0479">Metal-binding</keyword>
<protein>
    <recommendedName>
        <fullName evidence="6 16">Pyruvate kinase</fullName>
        <ecNumber evidence="5 16">2.7.1.40</ecNumber>
    </recommendedName>
</protein>
<comment type="caution">
    <text evidence="20">The sequence shown here is derived from an EMBL/GenBank/DDBJ whole genome shotgun (WGS) entry which is preliminary data.</text>
</comment>
<keyword evidence="9" id="KW-0547">Nucleotide-binding</keyword>
<dbReference type="FunFam" id="2.40.33.10:FF:000001">
    <property type="entry name" value="Pyruvate kinase"/>
    <property type="match status" value="1"/>
</dbReference>
<evidence type="ECO:0000259" key="19">
    <source>
        <dbReference type="Pfam" id="PF02887"/>
    </source>
</evidence>
<evidence type="ECO:0000256" key="5">
    <source>
        <dbReference type="ARBA" id="ARBA00012142"/>
    </source>
</evidence>
<evidence type="ECO:0000256" key="17">
    <source>
        <dbReference type="RuleBase" id="RU000504"/>
    </source>
</evidence>
<feature type="domain" description="Pyruvate kinase C-terminal" evidence="19">
    <location>
        <begin position="351"/>
        <end position="461"/>
    </location>
</feature>
<dbReference type="GO" id="GO:0005524">
    <property type="term" value="F:ATP binding"/>
    <property type="evidence" value="ECO:0007669"/>
    <property type="project" value="UniProtKB-KW"/>
</dbReference>
<evidence type="ECO:0000256" key="12">
    <source>
        <dbReference type="ARBA" id="ARBA00022842"/>
    </source>
</evidence>
<dbReference type="Gene3D" id="3.20.20.60">
    <property type="entry name" value="Phosphoenolpyruvate-binding domains"/>
    <property type="match status" value="1"/>
</dbReference>
<reference evidence="20" key="1">
    <citation type="submission" date="2020-10" db="EMBL/GenBank/DDBJ databases">
        <authorList>
            <person name="Gilroy R."/>
        </authorList>
    </citation>
    <scope>NUCLEOTIDE SEQUENCE</scope>
    <source>
        <strain evidence="20">CHK193-30670</strain>
    </source>
</reference>
<comment type="similarity">
    <text evidence="4 17">Belongs to the pyruvate kinase family.</text>
</comment>
<dbReference type="EC" id="2.7.1.40" evidence="5 16"/>
<dbReference type="InterPro" id="IPR036918">
    <property type="entry name" value="Pyrv_Knase_C_sf"/>
</dbReference>
<accession>A0A9D1LHV3</accession>
<evidence type="ECO:0000256" key="3">
    <source>
        <dbReference type="ARBA" id="ARBA00006237"/>
    </source>
</evidence>
<evidence type="ECO:0000256" key="11">
    <source>
        <dbReference type="ARBA" id="ARBA00022840"/>
    </source>
</evidence>